<dbReference type="AlphaFoldDB" id="A3IIJ5"/>
<keyword evidence="2" id="KW-1185">Reference proteome</keyword>
<reference evidence="1 2" key="1">
    <citation type="submission" date="2007-03" db="EMBL/GenBank/DDBJ databases">
        <authorList>
            <person name="Stal L."/>
            <person name="Ferriera S."/>
            <person name="Johnson J."/>
            <person name="Kravitz S."/>
            <person name="Beeson K."/>
            <person name="Sutton G."/>
            <person name="Rogers Y.-H."/>
            <person name="Friedman R."/>
            <person name="Frazier M."/>
            <person name="Venter J.C."/>
        </authorList>
    </citation>
    <scope>NUCLEOTIDE SEQUENCE [LARGE SCALE GENOMIC DNA]</scope>
    <source>
        <strain evidence="1 2">CCY0110</strain>
    </source>
</reference>
<evidence type="ECO:0000313" key="1">
    <source>
        <dbReference type="EMBL" id="EAZ93627.1"/>
    </source>
</evidence>
<proteinExistence type="predicted"/>
<accession>A3IIJ5</accession>
<sequence length="20" mass="2448">MECFGIIPKRKIYQNFCMII</sequence>
<comment type="caution">
    <text evidence="1">The sequence shown here is derived from an EMBL/GenBank/DDBJ whole genome shotgun (WGS) entry which is preliminary data.</text>
</comment>
<name>A3IIJ5_9CHRO</name>
<dbReference type="Proteomes" id="UP000003781">
    <property type="component" value="Unassembled WGS sequence"/>
</dbReference>
<organism evidence="1 2">
    <name type="scientific">Crocosphaera chwakensis CCY0110</name>
    <dbReference type="NCBI Taxonomy" id="391612"/>
    <lineage>
        <taxon>Bacteria</taxon>
        <taxon>Bacillati</taxon>
        <taxon>Cyanobacteriota</taxon>
        <taxon>Cyanophyceae</taxon>
        <taxon>Oscillatoriophycideae</taxon>
        <taxon>Chroococcales</taxon>
        <taxon>Aphanothecaceae</taxon>
        <taxon>Crocosphaera</taxon>
        <taxon>Crocosphaera chwakensis</taxon>
    </lineage>
</organism>
<evidence type="ECO:0000313" key="2">
    <source>
        <dbReference type="Proteomes" id="UP000003781"/>
    </source>
</evidence>
<dbReference type="EMBL" id="AAXW01000002">
    <property type="protein sequence ID" value="EAZ93627.1"/>
    <property type="molecule type" value="Genomic_DNA"/>
</dbReference>
<gene>
    <name evidence="1" type="ORF">CY0110_17567</name>
</gene>
<protein>
    <submittedName>
        <fullName evidence="1">Uncharacterized protein</fullName>
    </submittedName>
</protein>